<reference evidence="1 2" key="1">
    <citation type="journal article" date="2019" name="Emerg. Microbes Infect.">
        <title>Comprehensive subspecies identification of 175 nontuberculous mycobacteria species based on 7547 genomic profiles.</title>
        <authorList>
            <person name="Matsumoto Y."/>
            <person name="Kinjo T."/>
            <person name="Motooka D."/>
            <person name="Nabeya D."/>
            <person name="Jung N."/>
            <person name="Uechi K."/>
            <person name="Horii T."/>
            <person name="Iida T."/>
            <person name="Fujita J."/>
            <person name="Nakamura S."/>
        </authorList>
    </citation>
    <scope>NUCLEOTIDE SEQUENCE [LARGE SCALE GENOMIC DNA]</scope>
    <source>
        <strain evidence="1 2">JCM 14233</strain>
    </source>
</reference>
<name>A0A7I7MKB9_9MYCO</name>
<sequence length="48" mass="5030">MINELARPASAEGLGGDLAQAIAEWTLISRPKAARRIAEAAELGRGAR</sequence>
<dbReference type="AlphaFoldDB" id="A0A7I7MKB9"/>
<dbReference type="RefSeq" id="WP_179961507.1">
    <property type="nucleotide sequence ID" value="NZ_AP022575.1"/>
</dbReference>
<accession>A0A7I7MKB9</accession>
<proteinExistence type="predicted"/>
<protein>
    <submittedName>
        <fullName evidence="1">Uncharacterized protein</fullName>
    </submittedName>
</protein>
<dbReference type="EMBL" id="AP022575">
    <property type="protein sequence ID" value="BBX72586.1"/>
    <property type="molecule type" value="Genomic_DNA"/>
</dbReference>
<dbReference type="KEGG" id="mshj:MSHI_04920"/>
<organism evidence="1 2">
    <name type="scientific">Mycobacterium shinjukuense</name>
    <dbReference type="NCBI Taxonomy" id="398694"/>
    <lineage>
        <taxon>Bacteria</taxon>
        <taxon>Bacillati</taxon>
        <taxon>Actinomycetota</taxon>
        <taxon>Actinomycetes</taxon>
        <taxon>Mycobacteriales</taxon>
        <taxon>Mycobacteriaceae</taxon>
        <taxon>Mycobacterium</taxon>
    </lineage>
</organism>
<gene>
    <name evidence="1" type="ORF">MSHI_04920</name>
</gene>
<evidence type="ECO:0000313" key="1">
    <source>
        <dbReference type="EMBL" id="BBX72586.1"/>
    </source>
</evidence>
<dbReference type="Proteomes" id="UP000467236">
    <property type="component" value="Chromosome"/>
</dbReference>
<keyword evidence="2" id="KW-1185">Reference proteome</keyword>
<evidence type="ECO:0000313" key="2">
    <source>
        <dbReference type="Proteomes" id="UP000467236"/>
    </source>
</evidence>